<proteinExistence type="predicted"/>
<name>A0ABR1Y2I0_9PEZI</name>
<protein>
    <submittedName>
        <fullName evidence="1">Uncharacterized protein</fullName>
    </submittedName>
</protein>
<keyword evidence="2" id="KW-1185">Reference proteome</keyword>
<dbReference type="Proteomes" id="UP001456524">
    <property type="component" value="Unassembled WGS sequence"/>
</dbReference>
<comment type="caution">
    <text evidence="1">The sequence shown here is derived from an EMBL/GenBank/DDBJ whole genome shotgun (WGS) entry which is preliminary data.</text>
</comment>
<gene>
    <name evidence="1" type="ORF">IWX90DRAFT_411941</name>
</gene>
<reference evidence="1 2" key="1">
    <citation type="journal article" date="2022" name="G3 (Bethesda)">
        <title>Enemy or ally: a genomic approach to elucidate the lifestyle of Phyllosticta citrichinaensis.</title>
        <authorList>
            <person name="Buijs V.A."/>
            <person name="Groenewald J.Z."/>
            <person name="Haridas S."/>
            <person name="LaButti K.M."/>
            <person name="Lipzen A."/>
            <person name="Martin F.M."/>
            <person name="Barry K."/>
            <person name="Grigoriev I.V."/>
            <person name="Crous P.W."/>
            <person name="Seidl M.F."/>
        </authorList>
    </citation>
    <scope>NUCLEOTIDE SEQUENCE [LARGE SCALE GENOMIC DNA]</scope>
    <source>
        <strain evidence="1 2">CBS 129764</strain>
    </source>
</reference>
<evidence type="ECO:0000313" key="2">
    <source>
        <dbReference type="Proteomes" id="UP001456524"/>
    </source>
</evidence>
<sequence>MTKEIPKLKALRLALGERNFWDYVDGSNPKPPGPAYDDVIRLCVEDYLAAEYVLSEWTEKDNEAIKLITSTIPLWMINTLHAEHRMTSMAMFDEVSKRYNDGDLEKVMRWRDLSWDGASDMSDFLDEWSTTLADCLDNDEPITPLSQASQLTYAVKDRGNKEVDTWASAVFEKCSKNTVSPLHRLLEELIEVFEKQARGGAVAP</sequence>
<dbReference type="EMBL" id="JBBWUH010000002">
    <property type="protein sequence ID" value="KAK8175390.1"/>
    <property type="molecule type" value="Genomic_DNA"/>
</dbReference>
<accession>A0ABR1Y2I0</accession>
<organism evidence="1 2">
    <name type="scientific">Phyllosticta citrichinensis</name>
    <dbReference type="NCBI Taxonomy" id="1130410"/>
    <lineage>
        <taxon>Eukaryota</taxon>
        <taxon>Fungi</taxon>
        <taxon>Dikarya</taxon>
        <taxon>Ascomycota</taxon>
        <taxon>Pezizomycotina</taxon>
        <taxon>Dothideomycetes</taxon>
        <taxon>Dothideomycetes incertae sedis</taxon>
        <taxon>Botryosphaeriales</taxon>
        <taxon>Phyllostictaceae</taxon>
        <taxon>Phyllosticta</taxon>
    </lineage>
</organism>
<evidence type="ECO:0000313" key="1">
    <source>
        <dbReference type="EMBL" id="KAK8175390.1"/>
    </source>
</evidence>